<dbReference type="Gene3D" id="1.20.1250.20">
    <property type="entry name" value="MFS general substrate transporter like domains"/>
    <property type="match status" value="1"/>
</dbReference>
<proteinExistence type="inferred from homology"/>
<comment type="subcellular location">
    <subcellularLocation>
        <location evidence="1">Cell membrane</location>
        <topology evidence="1">Multi-pass membrane protein</topology>
    </subcellularLocation>
</comment>
<evidence type="ECO:0000313" key="11">
    <source>
        <dbReference type="Proteomes" id="UP000518605"/>
    </source>
</evidence>
<evidence type="ECO:0000256" key="2">
    <source>
        <dbReference type="ARBA" id="ARBA00008335"/>
    </source>
</evidence>
<sequence length="407" mass="43782">MATFFLIIIYLAFISLGLPDSLLGTAWPVMQKDFDAPLETAGLLYMTIAAGTIVSSLASGAVLKRFGTGKVTLVSCIMTAVALLGFALSPSLIWLVLCAIPLGLGGGSVDAGLNHYVAEHYKAHHMSWLHCFWGVGATLGPIVMSSFMTGQNVWRDGYLTVAAIQFGLVVLLFVTLPLWKKAAVSQHKDVEAEREALQLEAADARKHAINPLRIKGVKLALASFLFYCGVEATMGLWGSSFLVNVKELPAATAAQWVSLFYAGITIGRFISGFITFKVNNRILIRTGQITALAGAVLMLLPLPPVFTLAGFMLVGFGLAPIYPCMLHETPVRFGKNHAQTIMGYQMAVAYTGSTIMPPFLGFLAASSTIGVFPVVLVLSAGAMLLFSEKLNAYLRRKPNHNQVSVKH</sequence>
<feature type="transmembrane region" description="Helical" evidence="8">
    <location>
        <begin position="371"/>
        <end position="387"/>
    </location>
</feature>
<reference evidence="10 11" key="1">
    <citation type="submission" date="2020-08" db="EMBL/GenBank/DDBJ databases">
        <title>Genomic Encyclopedia of Type Strains, Phase III (KMG-III): the genomes of soil and plant-associated and newly described type strains.</title>
        <authorList>
            <person name="Whitman W."/>
        </authorList>
    </citation>
    <scope>NUCLEOTIDE SEQUENCE [LARGE SCALE GENOMIC DNA]</scope>
    <source>
        <strain evidence="10 11">CECT 8234</strain>
    </source>
</reference>
<feature type="transmembrane region" description="Helical" evidence="8">
    <location>
        <begin position="70"/>
        <end position="88"/>
    </location>
</feature>
<name>A0A7W5CBR9_9BACL</name>
<feature type="transmembrane region" description="Helical" evidence="8">
    <location>
        <begin position="159"/>
        <end position="179"/>
    </location>
</feature>
<evidence type="ECO:0000256" key="6">
    <source>
        <dbReference type="ARBA" id="ARBA00023136"/>
    </source>
</evidence>
<evidence type="ECO:0000256" key="8">
    <source>
        <dbReference type="SAM" id="Phobius"/>
    </source>
</evidence>
<dbReference type="InterPro" id="IPR051788">
    <property type="entry name" value="MFS_Transporter"/>
</dbReference>
<dbReference type="Proteomes" id="UP000518605">
    <property type="component" value="Unassembled WGS sequence"/>
</dbReference>
<dbReference type="PANTHER" id="PTHR23514:SF3">
    <property type="entry name" value="BYPASS OF STOP CODON PROTEIN 6"/>
    <property type="match status" value="1"/>
</dbReference>
<accession>A0A7W5CBR9</accession>
<dbReference type="GO" id="GO:0022857">
    <property type="term" value="F:transmembrane transporter activity"/>
    <property type="evidence" value="ECO:0007669"/>
    <property type="project" value="InterPro"/>
</dbReference>
<dbReference type="RefSeq" id="WP_183568856.1">
    <property type="nucleotide sequence ID" value="NZ_CBCSLB010000018.1"/>
</dbReference>
<gene>
    <name evidence="10" type="ORF">FHS16_004870</name>
</gene>
<evidence type="ECO:0000259" key="9">
    <source>
        <dbReference type="PROSITE" id="PS50850"/>
    </source>
</evidence>
<feature type="transmembrane region" description="Helical" evidence="8">
    <location>
        <begin position="94"/>
        <end position="116"/>
    </location>
</feature>
<feature type="coiled-coil region" evidence="7">
    <location>
        <begin position="180"/>
        <end position="207"/>
    </location>
</feature>
<keyword evidence="11" id="KW-1185">Reference proteome</keyword>
<evidence type="ECO:0000313" key="10">
    <source>
        <dbReference type="EMBL" id="MBB3154788.1"/>
    </source>
</evidence>
<keyword evidence="6 8" id="KW-0472">Membrane</keyword>
<evidence type="ECO:0000256" key="3">
    <source>
        <dbReference type="ARBA" id="ARBA00022448"/>
    </source>
</evidence>
<protein>
    <submittedName>
        <fullName evidence="10">Fucose permease</fullName>
    </submittedName>
</protein>
<dbReference type="SUPFAM" id="SSF103473">
    <property type="entry name" value="MFS general substrate transporter"/>
    <property type="match status" value="1"/>
</dbReference>
<evidence type="ECO:0000256" key="1">
    <source>
        <dbReference type="ARBA" id="ARBA00004651"/>
    </source>
</evidence>
<keyword evidence="5 8" id="KW-1133">Transmembrane helix</keyword>
<dbReference type="PROSITE" id="PS50850">
    <property type="entry name" value="MFS"/>
    <property type="match status" value="1"/>
</dbReference>
<evidence type="ECO:0000256" key="7">
    <source>
        <dbReference type="SAM" id="Coils"/>
    </source>
</evidence>
<keyword evidence="7" id="KW-0175">Coiled coil</keyword>
<keyword evidence="3" id="KW-0813">Transport</keyword>
<feature type="transmembrane region" description="Helical" evidence="8">
    <location>
        <begin position="250"/>
        <end position="270"/>
    </location>
</feature>
<organism evidence="10 11">
    <name type="scientific">Paenibacillus endophyticus</name>
    <dbReference type="NCBI Taxonomy" id="1294268"/>
    <lineage>
        <taxon>Bacteria</taxon>
        <taxon>Bacillati</taxon>
        <taxon>Bacillota</taxon>
        <taxon>Bacilli</taxon>
        <taxon>Bacillales</taxon>
        <taxon>Paenibacillaceae</taxon>
        <taxon>Paenibacillus</taxon>
    </lineage>
</organism>
<dbReference type="PANTHER" id="PTHR23514">
    <property type="entry name" value="BYPASS OF STOP CODON PROTEIN 6"/>
    <property type="match status" value="1"/>
</dbReference>
<dbReference type="GO" id="GO:0005886">
    <property type="term" value="C:plasma membrane"/>
    <property type="evidence" value="ECO:0007669"/>
    <property type="project" value="UniProtKB-SubCell"/>
</dbReference>
<evidence type="ECO:0000256" key="5">
    <source>
        <dbReference type="ARBA" id="ARBA00022989"/>
    </source>
</evidence>
<comment type="similarity">
    <text evidence="2">Belongs to the major facilitator superfamily.</text>
</comment>
<dbReference type="Pfam" id="PF07690">
    <property type="entry name" value="MFS_1"/>
    <property type="match status" value="1"/>
</dbReference>
<comment type="caution">
    <text evidence="10">The sequence shown here is derived from an EMBL/GenBank/DDBJ whole genome shotgun (WGS) entry which is preliminary data.</text>
</comment>
<dbReference type="AlphaFoldDB" id="A0A7W5CBR9"/>
<keyword evidence="4 8" id="KW-0812">Transmembrane</keyword>
<dbReference type="InterPro" id="IPR011701">
    <property type="entry name" value="MFS"/>
</dbReference>
<feature type="transmembrane region" description="Helical" evidence="8">
    <location>
        <begin position="219"/>
        <end position="238"/>
    </location>
</feature>
<evidence type="ECO:0000256" key="4">
    <source>
        <dbReference type="ARBA" id="ARBA00022692"/>
    </source>
</evidence>
<dbReference type="InterPro" id="IPR020846">
    <property type="entry name" value="MFS_dom"/>
</dbReference>
<dbReference type="EMBL" id="JACHXW010000018">
    <property type="protein sequence ID" value="MBB3154788.1"/>
    <property type="molecule type" value="Genomic_DNA"/>
</dbReference>
<feature type="domain" description="Major facilitator superfamily (MFS) profile" evidence="9">
    <location>
        <begin position="5"/>
        <end position="391"/>
    </location>
</feature>
<dbReference type="InterPro" id="IPR036259">
    <property type="entry name" value="MFS_trans_sf"/>
</dbReference>
<feature type="transmembrane region" description="Helical" evidence="8">
    <location>
        <begin position="128"/>
        <end position="147"/>
    </location>
</feature>
<feature type="transmembrane region" description="Helical" evidence="8">
    <location>
        <begin position="43"/>
        <end position="63"/>
    </location>
</feature>